<sequence length="142" mass="16347">MTYTRAELEKELAALEQLAVKLLAEHEDPTYFWDTFAEEADHFTASVAPADWDWADERLADMLRRHGAPVRGASRATLQKHLDHLDALMPDMVRGSPTYELFAEAYLPREIYILDQAGEANGEWARERLREMLLKHGAMEFD</sequence>
<proteinExistence type="predicted"/>
<keyword evidence="2" id="KW-1185">Reference proteome</keyword>
<organism evidence="1 2">
    <name type="scientific">Dyella lutea</name>
    <dbReference type="NCBI Taxonomy" id="2950441"/>
    <lineage>
        <taxon>Bacteria</taxon>
        <taxon>Pseudomonadati</taxon>
        <taxon>Pseudomonadota</taxon>
        <taxon>Gammaproteobacteria</taxon>
        <taxon>Lysobacterales</taxon>
        <taxon>Rhodanobacteraceae</taxon>
        <taxon>Dyella</taxon>
    </lineage>
</organism>
<gene>
    <name evidence="1" type="ORF">NC595_00985</name>
</gene>
<name>A0ABT1F5G4_9GAMM</name>
<evidence type="ECO:0000313" key="1">
    <source>
        <dbReference type="EMBL" id="MCP1372630.1"/>
    </source>
</evidence>
<accession>A0ABT1F5G4</accession>
<dbReference type="RefSeq" id="WP_253564265.1">
    <property type="nucleotide sequence ID" value="NZ_JAMZEK010000001.1"/>
</dbReference>
<protein>
    <submittedName>
        <fullName evidence="1">Uncharacterized protein</fullName>
    </submittedName>
</protein>
<dbReference type="Proteomes" id="UP001204615">
    <property type="component" value="Unassembled WGS sequence"/>
</dbReference>
<dbReference type="EMBL" id="JAMZEK010000001">
    <property type="protein sequence ID" value="MCP1372630.1"/>
    <property type="molecule type" value="Genomic_DNA"/>
</dbReference>
<reference evidence="1 2" key="1">
    <citation type="submission" date="2022-06" db="EMBL/GenBank/DDBJ databases">
        <title>Dyella sp. Sa strain:Sa Genome sequencing.</title>
        <authorList>
            <person name="Park S."/>
        </authorList>
    </citation>
    <scope>NUCLEOTIDE SEQUENCE [LARGE SCALE GENOMIC DNA]</scope>
    <source>
        <strain evidence="1 2">Sa</strain>
    </source>
</reference>
<comment type="caution">
    <text evidence="1">The sequence shown here is derived from an EMBL/GenBank/DDBJ whole genome shotgun (WGS) entry which is preliminary data.</text>
</comment>
<evidence type="ECO:0000313" key="2">
    <source>
        <dbReference type="Proteomes" id="UP001204615"/>
    </source>
</evidence>